<feature type="compositionally biased region" description="Basic and acidic residues" evidence="1">
    <location>
        <begin position="366"/>
        <end position="375"/>
    </location>
</feature>
<dbReference type="InterPro" id="IPR036689">
    <property type="entry name" value="ESAT-6-like_sf"/>
</dbReference>
<dbReference type="AlphaFoldDB" id="A0A3A9YYI7"/>
<evidence type="ECO:0000256" key="1">
    <source>
        <dbReference type="SAM" id="MobiDB-lite"/>
    </source>
</evidence>
<dbReference type="SUPFAM" id="SSF140453">
    <property type="entry name" value="EsxAB dimer-like"/>
    <property type="match status" value="1"/>
</dbReference>
<feature type="compositionally biased region" description="Gly residues" evidence="1">
    <location>
        <begin position="249"/>
        <end position="260"/>
    </location>
</feature>
<protein>
    <submittedName>
        <fullName evidence="2">WXG100 family type VII secretion target</fullName>
    </submittedName>
</protein>
<keyword evidence="3" id="KW-1185">Reference proteome</keyword>
<sequence length="465" mass="44765">MSDYVPKYQPVSHQALYDGVMAGEPGQIDGVAADWSALKGVVEDLGRQLNADLAKLANTWTGEAGREFQGRMAHIVAYTESLGSGMAYVGRGLTMMADDLRQARARAESPEATDDNDQMWSGAGKGAIFGLGGAVVGGFLGHQQDKAEQEKAHQRMVKVVADLAAGYDLSAYDHLLPPPPPDPETPGGVGRTASTPLSGPGADTPTGAPASSGGTPRTGGLTVAAPDRPADGPGGSTGTNTGIGPAAPGTGGSGGSGTGAAGPAPVGGVNTGTSLAGADPLVGGALLGGVAAGALGLGQPGTATTVPAGTGAGLSFGPPVGTPAGGVVRGSALAGSTGGTPGPATRPATGAAPVDSRSATGVGRGLDGRRLDGAGRDAATARQGMAGNRLTAGDRTATGGASGGPAAGGNRGVPGGGPGSRPGVLGAGRGVPAGDEQTGSHLTWLTEDDIVWRGDEQAAPPVLGG</sequence>
<dbReference type="Pfam" id="PF06013">
    <property type="entry name" value="WXG100"/>
    <property type="match status" value="1"/>
</dbReference>
<feature type="region of interest" description="Disordered" evidence="1">
    <location>
        <begin position="172"/>
        <end position="265"/>
    </location>
</feature>
<dbReference type="InterPro" id="IPR038332">
    <property type="entry name" value="PPE_sf"/>
</dbReference>
<feature type="region of interest" description="Disordered" evidence="1">
    <location>
        <begin position="332"/>
        <end position="465"/>
    </location>
</feature>
<gene>
    <name evidence="2" type="ORF">D7223_25690</name>
</gene>
<dbReference type="EMBL" id="RBAK01000012">
    <property type="protein sequence ID" value="RKN41151.1"/>
    <property type="molecule type" value="Genomic_DNA"/>
</dbReference>
<dbReference type="OrthoDB" id="5185161at2"/>
<feature type="compositionally biased region" description="Low complexity" evidence="1">
    <location>
        <begin position="238"/>
        <end position="248"/>
    </location>
</feature>
<evidence type="ECO:0000313" key="2">
    <source>
        <dbReference type="EMBL" id="RKN41151.1"/>
    </source>
</evidence>
<feature type="compositionally biased region" description="Gly residues" evidence="1">
    <location>
        <begin position="400"/>
        <end position="431"/>
    </location>
</feature>
<dbReference type="InterPro" id="IPR010310">
    <property type="entry name" value="T7SS_ESAT-6-like"/>
</dbReference>
<name>A0A3A9YYI7_9ACTN</name>
<dbReference type="Proteomes" id="UP000281726">
    <property type="component" value="Unassembled WGS sequence"/>
</dbReference>
<organism evidence="2 3">
    <name type="scientific">Micromonospora endolithica</name>
    <dbReference type="NCBI Taxonomy" id="230091"/>
    <lineage>
        <taxon>Bacteria</taxon>
        <taxon>Bacillati</taxon>
        <taxon>Actinomycetota</taxon>
        <taxon>Actinomycetes</taxon>
        <taxon>Micromonosporales</taxon>
        <taxon>Micromonosporaceae</taxon>
        <taxon>Micromonospora</taxon>
    </lineage>
</organism>
<accession>A0A3A9YYI7</accession>
<reference evidence="2 3" key="1">
    <citation type="journal article" date="2004" name="Syst. Appl. Microbiol.">
        <title>Cryptoendolithic actinomycetes from antarctic sandstone rock samples: Micromonospora endolithica sp. nov. and two isolates related to Micromonospora coerulea Jensen 1932.</title>
        <authorList>
            <person name="Hirsch P."/>
            <person name="Mevs U."/>
            <person name="Kroppenstedt R.M."/>
            <person name="Schumann P."/>
            <person name="Stackebrandt E."/>
        </authorList>
    </citation>
    <scope>NUCLEOTIDE SEQUENCE [LARGE SCALE GENOMIC DNA]</scope>
    <source>
        <strain evidence="2 3">JCM 12677</strain>
    </source>
</reference>
<comment type="caution">
    <text evidence="2">The sequence shown here is derived from an EMBL/GenBank/DDBJ whole genome shotgun (WGS) entry which is preliminary data.</text>
</comment>
<proteinExistence type="predicted"/>
<dbReference type="Gene3D" id="1.20.1260.20">
    <property type="entry name" value="PPE superfamily"/>
    <property type="match status" value="1"/>
</dbReference>
<evidence type="ECO:0000313" key="3">
    <source>
        <dbReference type="Proteomes" id="UP000281726"/>
    </source>
</evidence>
<feature type="compositionally biased region" description="Low complexity" evidence="1">
    <location>
        <begin position="342"/>
        <end position="353"/>
    </location>
</feature>
<dbReference type="RefSeq" id="WP_120731010.1">
    <property type="nucleotide sequence ID" value="NZ_RBAK01000012.1"/>
</dbReference>